<protein>
    <submittedName>
        <fullName evidence="1">Uncharacterized protein</fullName>
    </submittedName>
</protein>
<sequence length="134" mass="14481">MTGQSRKDPFHVHRNQINDNLTIVRKLRLVRGAQIHANRQFATAINNTLPPPTAMVDMPYTGTLWLTTLGSEDVIINNPFVKLTTPVVLNSGPGSATISVTSPGQITMTGTILAGVYKIVVGEPTDDRNNGFAL</sequence>
<accession>A0A481YY95</accession>
<dbReference type="EMBL" id="MK500352">
    <property type="protein sequence ID" value="QBK87436.1"/>
    <property type="molecule type" value="Genomic_DNA"/>
</dbReference>
<name>A0A481YY95_9VIRU</name>
<organism evidence="1">
    <name type="scientific">Marseillevirus LCMAC201</name>
    <dbReference type="NCBI Taxonomy" id="2506605"/>
    <lineage>
        <taxon>Viruses</taxon>
        <taxon>Varidnaviria</taxon>
        <taxon>Bamfordvirae</taxon>
        <taxon>Nucleocytoviricota</taxon>
        <taxon>Megaviricetes</taxon>
        <taxon>Pimascovirales</taxon>
        <taxon>Pimascovirales incertae sedis</taxon>
        <taxon>Marseilleviridae</taxon>
    </lineage>
</organism>
<gene>
    <name evidence="1" type="ORF">LCMAC201_03460</name>
</gene>
<reference evidence="1" key="1">
    <citation type="journal article" date="2019" name="MBio">
        <title>Virus Genomes from Deep Sea Sediments Expand the Ocean Megavirome and Support Independent Origins of Viral Gigantism.</title>
        <authorList>
            <person name="Backstrom D."/>
            <person name="Yutin N."/>
            <person name="Jorgensen S.L."/>
            <person name="Dharamshi J."/>
            <person name="Homa F."/>
            <person name="Zaremba-Niedwiedzka K."/>
            <person name="Spang A."/>
            <person name="Wolf Y.I."/>
            <person name="Koonin E.V."/>
            <person name="Ettema T.J."/>
        </authorList>
    </citation>
    <scope>NUCLEOTIDE SEQUENCE</scope>
</reference>
<evidence type="ECO:0000313" key="1">
    <source>
        <dbReference type="EMBL" id="QBK87436.1"/>
    </source>
</evidence>
<proteinExistence type="predicted"/>